<dbReference type="InterPro" id="IPR013762">
    <property type="entry name" value="Integrase-like_cat_sf"/>
</dbReference>
<comment type="caution">
    <text evidence="3">The sequence shown here is derived from an EMBL/GenBank/DDBJ whole genome shotgun (WGS) entry which is preliminary data.</text>
</comment>
<dbReference type="InterPro" id="IPR011010">
    <property type="entry name" value="DNA_brk_join_enz"/>
</dbReference>
<evidence type="ECO:0000313" key="3">
    <source>
        <dbReference type="EMBL" id="NGP16611.1"/>
    </source>
</evidence>
<keyword evidence="1" id="KW-0238">DNA-binding</keyword>
<dbReference type="AlphaFoldDB" id="A0A6M1SUF6"/>
<dbReference type="GO" id="GO:0003677">
    <property type="term" value="F:DNA binding"/>
    <property type="evidence" value="ECO:0007669"/>
    <property type="project" value="UniProtKB-KW"/>
</dbReference>
<reference evidence="3 4" key="2">
    <citation type="submission" date="2020-03" db="EMBL/GenBank/DDBJ databases">
        <title>Devosia chinhatensis sp. nov., isolated from a hexachlorocyclohexane (HCH) dump site in India.</title>
        <authorList>
            <person name="Kumar M."/>
            <person name="Lal R."/>
        </authorList>
    </citation>
    <scope>NUCLEOTIDE SEQUENCE [LARGE SCALE GENOMIC DNA]</scope>
    <source>
        <strain evidence="3 4">H239</strain>
    </source>
</reference>
<organism evidence="3 4">
    <name type="scientific">Devosia aurantiaca</name>
    <dbReference type="NCBI Taxonomy" id="2714858"/>
    <lineage>
        <taxon>Bacteria</taxon>
        <taxon>Pseudomonadati</taxon>
        <taxon>Pseudomonadota</taxon>
        <taxon>Alphaproteobacteria</taxon>
        <taxon>Hyphomicrobiales</taxon>
        <taxon>Devosiaceae</taxon>
        <taxon>Devosia</taxon>
    </lineage>
</organism>
<dbReference type="SUPFAM" id="SSF56349">
    <property type="entry name" value="DNA breaking-rejoining enzymes"/>
    <property type="match status" value="1"/>
</dbReference>
<dbReference type="GO" id="GO:0015074">
    <property type="term" value="P:DNA integration"/>
    <property type="evidence" value="ECO:0007669"/>
    <property type="project" value="InterPro"/>
</dbReference>
<dbReference type="Gene3D" id="1.10.443.10">
    <property type="entry name" value="Intergrase catalytic core"/>
    <property type="match status" value="1"/>
</dbReference>
<keyword evidence="2" id="KW-0233">DNA recombination</keyword>
<keyword evidence="4" id="KW-1185">Reference proteome</keyword>
<evidence type="ECO:0000256" key="1">
    <source>
        <dbReference type="ARBA" id="ARBA00023125"/>
    </source>
</evidence>
<evidence type="ECO:0000256" key="2">
    <source>
        <dbReference type="ARBA" id="ARBA00023172"/>
    </source>
</evidence>
<sequence length="344" mass="38694">MRKLIDIDFRTGIHIWLADLAQDKRLPAKKRQTMEGHIENHVMRYFCDHTISRITGDDLQRLRWSLTCSASLAGSIIKTLRTFFDYGVTKHWVAEKANPALTTIAVVHPVTKWWRAQPTHLLAMPSYVQLQFLATHSTGLARTALNLFIFAGLRGNEARALRKRHLKSVTKQHALPRIDVCTAFKSQEGDSFIEGPPKTRAGQRFVFVGPVLNETLNTASATLAPDDFILNLDGEPLTHWELDRILRMEQVRLGIGAMLRLPNGATTFPGTFGIRHLRHAFVALLIFKGFADRDIAEVVGHSSSVVTLDVYGYLFELYESAAPTWPSNISPDNDIDTDLWELAA</sequence>
<name>A0A6M1SUF6_9HYPH</name>
<reference evidence="3 4" key="1">
    <citation type="submission" date="2020-02" db="EMBL/GenBank/DDBJ databases">
        <authorList>
            <person name="Khan S.A."/>
            <person name="Jeon C.O."/>
            <person name="Chun B.H."/>
        </authorList>
    </citation>
    <scope>NUCLEOTIDE SEQUENCE [LARGE SCALE GENOMIC DNA]</scope>
    <source>
        <strain evidence="3 4">H239</strain>
    </source>
</reference>
<accession>A0A6M1SUF6</accession>
<proteinExistence type="predicted"/>
<dbReference type="RefSeq" id="WP_164532859.1">
    <property type="nucleotide sequence ID" value="NZ_JAALFG010000001.1"/>
</dbReference>
<dbReference type="Proteomes" id="UP000474802">
    <property type="component" value="Unassembled WGS sequence"/>
</dbReference>
<dbReference type="InterPro" id="IPR010998">
    <property type="entry name" value="Integrase_recombinase_N"/>
</dbReference>
<evidence type="ECO:0000313" key="4">
    <source>
        <dbReference type="Proteomes" id="UP000474802"/>
    </source>
</evidence>
<evidence type="ECO:0008006" key="5">
    <source>
        <dbReference type="Google" id="ProtNLM"/>
    </source>
</evidence>
<dbReference type="Gene3D" id="1.10.150.130">
    <property type="match status" value="1"/>
</dbReference>
<dbReference type="EMBL" id="JAALFG010000001">
    <property type="protein sequence ID" value="NGP16611.1"/>
    <property type="molecule type" value="Genomic_DNA"/>
</dbReference>
<dbReference type="GO" id="GO:0006310">
    <property type="term" value="P:DNA recombination"/>
    <property type="evidence" value="ECO:0007669"/>
    <property type="project" value="UniProtKB-KW"/>
</dbReference>
<protein>
    <recommendedName>
        <fullName evidence="5">Tyr recombinase domain-containing protein</fullName>
    </recommendedName>
</protein>
<gene>
    <name evidence="3" type="ORF">G5575_01945</name>
</gene>